<reference evidence="2" key="1">
    <citation type="journal article" date="2021" name="bioRxiv">
        <title>Whole Genome Assembly and Annotation of Northern Wild Rice, Zizania palustris L., Supports a Whole Genome Duplication in the Zizania Genus.</title>
        <authorList>
            <person name="Haas M."/>
            <person name="Kono T."/>
            <person name="Macchietto M."/>
            <person name="Millas R."/>
            <person name="McGilp L."/>
            <person name="Shao M."/>
            <person name="Duquette J."/>
            <person name="Hirsch C.N."/>
            <person name="Kimball J."/>
        </authorList>
    </citation>
    <scope>NUCLEOTIDE SEQUENCE</scope>
    <source>
        <tissue evidence="2">Fresh leaf tissue</tissue>
    </source>
</reference>
<evidence type="ECO:0000256" key="1">
    <source>
        <dbReference type="SAM" id="MobiDB-lite"/>
    </source>
</evidence>
<comment type="caution">
    <text evidence="2">The sequence shown here is derived from an EMBL/GenBank/DDBJ whole genome shotgun (WGS) entry which is preliminary data.</text>
</comment>
<proteinExistence type="predicted"/>
<protein>
    <submittedName>
        <fullName evidence="2">Uncharacterized protein</fullName>
    </submittedName>
</protein>
<feature type="region of interest" description="Disordered" evidence="1">
    <location>
        <begin position="1"/>
        <end position="31"/>
    </location>
</feature>
<organism evidence="2 3">
    <name type="scientific">Zizania palustris</name>
    <name type="common">Northern wild rice</name>
    <dbReference type="NCBI Taxonomy" id="103762"/>
    <lineage>
        <taxon>Eukaryota</taxon>
        <taxon>Viridiplantae</taxon>
        <taxon>Streptophyta</taxon>
        <taxon>Embryophyta</taxon>
        <taxon>Tracheophyta</taxon>
        <taxon>Spermatophyta</taxon>
        <taxon>Magnoliopsida</taxon>
        <taxon>Liliopsida</taxon>
        <taxon>Poales</taxon>
        <taxon>Poaceae</taxon>
        <taxon>BOP clade</taxon>
        <taxon>Oryzoideae</taxon>
        <taxon>Oryzeae</taxon>
        <taxon>Zizaniinae</taxon>
        <taxon>Zizania</taxon>
    </lineage>
</organism>
<dbReference type="AlphaFoldDB" id="A0A8J5TAZ9"/>
<sequence length="74" mass="8697">MLITERGEYESASEDDDDPTAEMREEEDKTTYCDFESGQSLIVTKKMYDNIEEWPKEQDFINSNECNEGHFGFK</sequence>
<name>A0A8J5TAZ9_ZIZPA</name>
<dbReference type="EMBL" id="JAAALK010000283">
    <property type="protein sequence ID" value="KAG8076928.1"/>
    <property type="molecule type" value="Genomic_DNA"/>
</dbReference>
<feature type="compositionally biased region" description="Acidic residues" evidence="1">
    <location>
        <begin position="11"/>
        <end position="20"/>
    </location>
</feature>
<reference evidence="2" key="2">
    <citation type="submission" date="2021-02" db="EMBL/GenBank/DDBJ databases">
        <authorList>
            <person name="Kimball J.A."/>
            <person name="Haas M.W."/>
            <person name="Macchietto M."/>
            <person name="Kono T."/>
            <person name="Duquette J."/>
            <person name="Shao M."/>
        </authorList>
    </citation>
    <scope>NUCLEOTIDE SEQUENCE</scope>
    <source>
        <tissue evidence="2">Fresh leaf tissue</tissue>
    </source>
</reference>
<keyword evidence="3" id="KW-1185">Reference proteome</keyword>
<feature type="compositionally biased region" description="Basic and acidic residues" evidence="1">
    <location>
        <begin position="21"/>
        <end position="31"/>
    </location>
</feature>
<evidence type="ECO:0000313" key="2">
    <source>
        <dbReference type="EMBL" id="KAG8076928.1"/>
    </source>
</evidence>
<evidence type="ECO:0000313" key="3">
    <source>
        <dbReference type="Proteomes" id="UP000729402"/>
    </source>
</evidence>
<dbReference type="Proteomes" id="UP000729402">
    <property type="component" value="Unassembled WGS sequence"/>
</dbReference>
<gene>
    <name evidence="2" type="ORF">GUJ93_ZPchr0006g41819</name>
</gene>
<accession>A0A8J5TAZ9</accession>